<proteinExistence type="predicted"/>
<reference evidence="2" key="1">
    <citation type="submission" date="2025-08" db="UniProtKB">
        <authorList>
            <consortium name="Ensembl"/>
        </authorList>
    </citation>
    <scope>IDENTIFICATION</scope>
</reference>
<reference evidence="2" key="2">
    <citation type="submission" date="2025-09" db="UniProtKB">
        <authorList>
            <consortium name="Ensembl"/>
        </authorList>
    </citation>
    <scope>IDENTIFICATION</scope>
</reference>
<dbReference type="STRING" id="48699.ENSPLAP00000024162"/>
<protein>
    <submittedName>
        <fullName evidence="2">Uncharacterized protein</fullName>
    </submittedName>
</protein>
<name>A0A3B3VGQ6_9TELE</name>
<sequence>MSGGVQLENANPVIFQRSGDRMLTASEEDEDSREVILCCLGIICLSTGLCTYIIVNDFIWSKKTSHPSQNDVSTSSDESRIMSFGVKCLKTFHL</sequence>
<feature type="transmembrane region" description="Helical" evidence="1">
    <location>
        <begin position="34"/>
        <end position="55"/>
    </location>
</feature>
<keyword evidence="1" id="KW-0812">Transmembrane</keyword>
<evidence type="ECO:0000313" key="2">
    <source>
        <dbReference type="Ensembl" id="ENSPLAP00000024162.1"/>
    </source>
</evidence>
<dbReference type="AlphaFoldDB" id="A0A3B3VGQ6"/>
<dbReference type="Ensembl" id="ENSPLAT00000004080.1">
    <property type="protein sequence ID" value="ENSPLAP00000024162.1"/>
    <property type="gene ID" value="ENSPLAG00000010130.1"/>
</dbReference>
<keyword evidence="1" id="KW-0472">Membrane</keyword>
<evidence type="ECO:0000256" key="1">
    <source>
        <dbReference type="SAM" id="Phobius"/>
    </source>
</evidence>
<keyword evidence="1" id="KW-1133">Transmembrane helix</keyword>
<organism evidence="2 3">
    <name type="scientific">Poecilia latipinna</name>
    <name type="common">sailfin molly</name>
    <dbReference type="NCBI Taxonomy" id="48699"/>
    <lineage>
        <taxon>Eukaryota</taxon>
        <taxon>Metazoa</taxon>
        <taxon>Chordata</taxon>
        <taxon>Craniata</taxon>
        <taxon>Vertebrata</taxon>
        <taxon>Euteleostomi</taxon>
        <taxon>Actinopterygii</taxon>
        <taxon>Neopterygii</taxon>
        <taxon>Teleostei</taxon>
        <taxon>Neoteleostei</taxon>
        <taxon>Acanthomorphata</taxon>
        <taxon>Ovalentaria</taxon>
        <taxon>Atherinomorphae</taxon>
        <taxon>Cyprinodontiformes</taxon>
        <taxon>Poeciliidae</taxon>
        <taxon>Poeciliinae</taxon>
        <taxon>Poecilia</taxon>
    </lineage>
</organism>
<evidence type="ECO:0000313" key="3">
    <source>
        <dbReference type="Proteomes" id="UP000261500"/>
    </source>
</evidence>
<keyword evidence="3" id="KW-1185">Reference proteome</keyword>
<accession>A0A3B3VGQ6</accession>
<dbReference type="Proteomes" id="UP000261500">
    <property type="component" value="Unplaced"/>
</dbReference>